<dbReference type="PROSITE" id="PS50076">
    <property type="entry name" value="DNAJ_2"/>
    <property type="match status" value="1"/>
</dbReference>
<dbReference type="Gene3D" id="1.10.287.110">
    <property type="entry name" value="DnaJ domain"/>
    <property type="match status" value="1"/>
</dbReference>
<dbReference type="GO" id="GO:0006457">
    <property type="term" value="P:protein folding"/>
    <property type="evidence" value="ECO:0007669"/>
    <property type="project" value="InterPro"/>
</dbReference>
<feature type="compositionally biased region" description="Polar residues" evidence="1">
    <location>
        <begin position="1"/>
        <end position="16"/>
    </location>
</feature>
<comment type="caution">
    <text evidence="3">The sequence shown here is derived from an EMBL/GenBank/DDBJ whole genome shotgun (WGS) entry which is preliminary data.</text>
</comment>
<dbReference type="InterPro" id="IPR018253">
    <property type="entry name" value="DnaJ_domain_CS"/>
</dbReference>
<feature type="region of interest" description="Disordered" evidence="1">
    <location>
        <begin position="1"/>
        <end position="27"/>
    </location>
</feature>
<dbReference type="PRINTS" id="PR00625">
    <property type="entry name" value="JDOMAIN"/>
</dbReference>
<dbReference type="InterPro" id="IPR044713">
    <property type="entry name" value="DNJA1/2-like"/>
</dbReference>
<name>A0A2J7ZXY5_9CHLO</name>
<sequence length="153" mass="16840">MVNVRTSRSYTTRQQAGGQGMPVPKKADDAQLKRAYRKLALQYHPDKVTGTEDEKKAASQKFADINHAYEVLSDAEKRKVYDRYGEDGLKQHAQQQGGGRGGGGDLFDMFFGGGFGGGGGQQEEEVRKGHTIYVDLPLSLKDLYMGKELQPPS</sequence>
<dbReference type="GO" id="GO:0030544">
    <property type="term" value="F:Hsp70 protein binding"/>
    <property type="evidence" value="ECO:0007669"/>
    <property type="project" value="InterPro"/>
</dbReference>
<dbReference type="CDD" id="cd06257">
    <property type="entry name" value="DnaJ"/>
    <property type="match status" value="1"/>
</dbReference>
<accession>A0A2J7ZXY5</accession>
<feature type="domain" description="J" evidence="2">
    <location>
        <begin position="16"/>
        <end position="85"/>
    </location>
</feature>
<protein>
    <submittedName>
        <fullName evidence="3">Chaperone protein DnaJ</fullName>
    </submittedName>
</protein>
<evidence type="ECO:0000313" key="3">
    <source>
        <dbReference type="EMBL" id="PNH05130.1"/>
    </source>
</evidence>
<gene>
    <name evidence="3" type="ORF">TSOC_008641</name>
</gene>
<dbReference type="OrthoDB" id="550424at2759"/>
<proteinExistence type="predicted"/>
<dbReference type="Proteomes" id="UP000236333">
    <property type="component" value="Unassembled WGS sequence"/>
</dbReference>
<dbReference type="PROSITE" id="PS00636">
    <property type="entry name" value="DNAJ_1"/>
    <property type="match status" value="1"/>
</dbReference>
<organism evidence="3 4">
    <name type="scientific">Tetrabaena socialis</name>
    <dbReference type="NCBI Taxonomy" id="47790"/>
    <lineage>
        <taxon>Eukaryota</taxon>
        <taxon>Viridiplantae</taxon>
        <taxon>Chlorophyta</taxon>
        <taxon>core chlorophytes</taxon>
        <taxon>Chlorophyceae</taxon>
        <taxon>CS clade</taxon>
        <taxon>Chlamydomonadales</taxon>
        <taxon>Tetrabaenaceae</taxon>
        <taxon>Tetrabaena</taxon>
    </lineage>
</organism>
<dbReference type="PANTHER" id="PTHR43888">
    <property type="entry name" value="DNAJ-LIKE-2, ISOFORM A-RELATED"/>
    <property type="match status" value="1"/>
</dbReference>
<dbReference type="InterPro" id="IPR001623">
    <property type="entry name" value="DnaJ_domain"/>
</dbReference>
<evidence type="ECO:0000256" key="1">
    <source>
        <dbReference type="SAM" id="MobiDB-lite"/>
    </source>
</evidence>
<dbReference type="SMART" id="SM00271">
    <property type="entry name" value="DnaJ"/>
    <property type="match status" value="1"/>
</dbReference>
<dbReference type="EMBL" id="PGGS01000331">
    <property type="protein sequence ID" value="PNH05130.1"/>
    <property type="molecule type" value="Genomic_DNA"/>
</dbReference>
<evidence type="ECO:0000259" key="2">
    <source>
        <dbReference type="PROSITE" id="PS50076"/>
    </source>
</evidence>
<dbReference type="SUPFAM" id="SSF46565">
    <property type="entry name" value="Chaperone J-domain"/>
    <property type="match status" value="1"/>
</dbReference>
<evidence type="ECO:0000313" key="4">
    <source>
        <dbReference type="Proteomes" id="UP000236333"/>
    </source>
</evidence>
<reference evidence="3 4" key="1">
    <citation type="journal article" date="2017" name="Mol. Biol. Evol.">
        <title>The 4-celled Tetrabaena socialis nuclear genome reveals the essential components for genetic control of cell number at the origin of multicellularity in the volvocine lineage.</title>
        <authorList>
            <person name="Featherston J."/>
            <person name="Arakaki Y."/>
            <person name="Hanschen E.R."/>
            <person name="Ferris P.J."/>
            <person name="Michod R.E."/>
            <person name="Olson B.J.S.C."/>
            <person name="Nozaki H."/>
            <person name="Durand P.M."/>
        </authorList>
    </citation>
    <scope>NUCLEOTIDE SEQUENCE [LARGE SCALE GENOMIC DNA]</scope>
    <source>
        <strain evidence="3 4">NIES-571</strain>
    </source>
</reference>
<dbReference type="InterPro" id="IPR036869">
    <property type="entry name" value="J_dom_sf"/>
</dbReference>
<dbReference type="AlphaFoldDB" id="A0A2J7ZXY5"/>
<dbReference type="Pfam" id="PF00226">
    <property type="entry name" value="DnaJ"/>
    <property type="match status" value="1"/>
</dbReference>
<keyword evidence="4" id="KW-1185">Reference proteome</keyword>